<feature type="domain" description="Septin-type G" evidence="3">
    <location>
        <begin position="404"/>
        <end position="541"/>
    </location>
</feature>
<protein>
    <recommendedName>
        <fullName evidence="3">Septin-type G domain-containing protein</fullName>
    </recommendedName>
</protein>
<organism evidence="4 5">
    <name type="scientific">Linnemannia elongata AG-77</name>
    <dbReference type="NCBI Taxonomy" id="1314771"/>
    <lineage>
        <taxon>Eukaryota</taxon>
        <taxon>Fungi</taxon>
        <taxon>Fungi incertae sedis</taxon>
        <taxon>Mucoromycota</taxon>
        <taxon>Mortierellomycotina</taxon>
        <taxon>Mortierellomycetes</taxon>
        <taxon>Mortierellales</taxon>
        <taxon>Mortierellaceae</taxon>
        <taxon>Linnemannia</taxon>
    </lineage>
</organism>
<feature type="region of interest" description="Disordered" evidence="2">
    <location>
        <begin position="879"/>
        <end position="922"/>
    </location>
</feature>
<feature type="region of interest" description="Disordered" evidence="2">
    <location>
        <begin position="1"/>
        <end position="45"/>
    </location>
</feature>
<dbReference type="Proteomes" id="UP000078512">
    <property type="component" value="Unassembled WGS sequence"/>
</dbReference>
<dbReference type="EMBL" id="KV442181">
    <property type="protein sequence ID" value="OAQ22311.1"/>
    <property type="molecule type" value="Genomic_DNA"/>
</dbReference>
<feature type="compositionally biased region" description="Low complexity" evidence="2">
    <location>
        <begin position="734"/>
        <end position="744"/>
    </location>
</feature>
<feature type="region of interest" description="Disordered" evidence="2">
    <location>
        <begin position="729"/>
        <end position="806"/>
    </location>
</feature>
<feature type="region of interest" description="Disordered" evidence="2">
    <location>
        <begin position="567"/>
        <end position="591"/>
    </location>
</feature>
<keyword evidence="1" id="KW-0342">GTP-binding</keyword>
<name>A0A197JCT1_9FUNG</name>
<dbReference type="Pfam" id="PF00735">
    <property type="entry name" value="Septin"/>
    <property type="match status" value="1"/>
</dbReference>
<sequence length="1074" mass="118951">MYHHHNQPQRTIPPVVLSTDSHPQQQSSTAAARAPSGDIVARQGSRMQRFTRLEDLADLEDLTVRLPTTTPTVSLSRVGVTPAVNSDSHIQRPSGNGDFEQGHEHEQRREQDERTRQYIEAHTTFLNSADTEGSGYIPPRPSVTVTTIAAEAGYSLQQRHYHDHLPLDDHLHASVSTSASRTPLHYPSSLAEDEGYTVPGTPHSFLSSPSLGYYSHPSRPPSQTGYWLDQEASSLNLIMPSSAMFVKSREPTAEGDKLGFVKLMVAGQSRVWNSRLIQDMFRWDGIIANDFDDEFLQDPLLNESDAVAAAVDSSGSEPGVLHDSQGESGGGGGVSSSNESSSFLEETPGHRRQRKQDNYYPHPHQTGVGVREAIVEHYASSMVLPAWARAGFEDQELHQEILVKNICIVDTPGYSAFNNPTRAMDLVISYLGLQFQTTNEFFSRSALSDDSLGRFLANNTTGAHSHVDACLYVIEGQLSETDILFMQRLQPWVNLIPVLIPPSTHLRETEREQSPQEIQDQEEEEEEDVIMSTPTTATAEMIASARMDLIRQLKENEIYIYGMDTDGTLSGPPISTSSNSSPFTTAESPEADLASPPLLVLDDTNPLSLEFTSPPFIFHVPPSLMEDTGVGQLDRDVLQLDVVTKQESQDPQDPQDDEDDDSDNGGHSALLPTIPQHRASSALGVQEDLPDLGPLRQWVYVNHLAALRHHTTQKFLSWRRHLPSMLNLQSPMESSQDSGSYRQQQQRRHHHHSHGGGGQQLQQQHSLNVFSSDSGPGSYRPALSTATHSPPPSISITRHNQQQQHLNNQRALPTDMLGDLRAQDQRRISEKVVRMLETQGQVFERILQERQVAWRRALEGMEREQRIEFLMQELRRWANEGPNSKEQQLRESEREAQKQRRLDVQYREGSRDSEWSSAGGGTGLGLGLDTSGLAMGSAGAAVPAEPSLRDALFSEEYGVEVSNSVRATTANVSGRKSHKSKYSGGGDSRRTKKSRSSGSSSKVSSTAPASSHGRDVELQNDEEEEDPLGLGLWMSRLFGAIGRGLVNVVVMVGMGSFATWVYTHFLEHRVTWIG</sequence>
<accession>A0A197JCT1</accession>
<proteinExistence type="inferred from homology"/>
<feature type="compositionally biased region" description="Polar residues" evidence="2">
    <location>
        <begin position="784"/>
        <end position="798"/>
    </location>
</feature>
<feature type="region of interest" description="Disordered" evidence="2">
    <location>
        <begin position="506"/>
        <end position="527"/>
    </location>
</feature>
<feature type="compositionally biased region" description="Low complexity" evidence="2">
    <location>
        <begin position="570"/>
        <end position="585"/>
    </location>
</feature>
<feature type="compositionally biased region" description="Acidic residues" evidence="2">
    <location>
        <begin position="653"/>
        <end position="663"/>
    </location>
</feature>
<evidence type="ECO:0000256" key="2">
    <source>
        <dbReference type="SAM" id="MobiDB-lite"/>
    </source>
</evidence>
<dbReference type="Gene3D" id="3.40.50.300">
    <property type="entry name" value="P-loop containing nucleotide triphosphate hydrolases"/>
    <property type="match status" value="1"/>
</dbReference>
<dbReference type="OrthoDB" id="4150765at2759"/>
<feature type="compositionally biased region" description="Polar residues" evidence="2">
    <location>
        <begin position="18"/>
        <end position="30"/>
    </location>
</feature>
<feature type="region of interest" description="Disordered" evidence="2">
    <location>
        <begin position="308"/>
        <end position="365"/>
    </location>
</feature>
<keyword evidence="5" id="KW-1185">Reference proteome</keyword>
<evidence type="ECO:0000313" key="5">
    <source>
        <dbReference type="Proteomes" id="UP000078512"/>
    </source>
</evidence>
<evidence type="ECO:0000313" key="4">
    <source>
        <dbReference type="EMBL" id="OAQ22311.1"/>
    </source>
</evidence>
<feature type="region of interest" description="Disordered" evidence="2">
    <location>
        <begin position="644"/>
        <end position="672"/>
    </location>
</feature>
<feature type="compositionally biased region" description="Polar residues" evidence="2">
    <location>
        <begin position="83"/>
        <end position="94"/>
    </location>
</feature>
<dbReference type="GO" id="GO:0005525">
    <property type="term" value="F:GTP binding"/>
    <property type="evidence" value="ECO:0007669"/>
    <property type="project" value="UniProtKB-KW"/>
</dbReference>
<feature type="region of interest" description="Disordered" evidence="2">
    <location>
        <begin position="969"/>
        <end position="1023"/>
    </location>
</feature>
<evidence type="ECO:0000259" key="3">
    <source>
        <dbReference type="Pfam" id="PF00735"/>
    </source>
</evidence>
<evidence type="ECO:0000256" key="1">
    <source>
        <dbReference type="RuleBase" id="RU004560"/>
    </source>
</evidence>
<dbReference type="AlphaFoldDB" id="A0A197JCT1"/>
<feature type="compositionally biased region" description="Low complexity" evidence="2">
    <location>
        <begin position="996"/>
        <end position="1011"/>
    </location>
</feature>
<feature type="compositionally biased region" description="Basic and acidic residues" evidence="2">
    <location>
        <begin position="887"/>
        <end position="914"/>
    </location>
</feature>
<reference evidence="4 5" key="1">
    <citation type="submission" date="2016-05" db="EMBL/GenBank/DDBJ databases">
        <title>Genome sequencing reveals origins of a unique bacterial endosymbiosis in the earliest lineages of terrestrial Fungi.</title>
        <authorList>
            <consortium name="DOE Joint Genome Institute"/>
            <person name="Uehling J."/>
            <person name="Gryganskyi A."/>
            <person name="Hameed K."/>
            <person name="Tschaplinski T."/>
            <person name="Misztal P."/>
            <person name="Wu S."/>
            <person name="Desiro A."/>
            <person name="Vande Pol N."/>
            <person name="Du Z.-Y."/>
            <person name="Zienkiewicz A."/>
            <person name="Zienkiewicz K."/>
            <person name="Morin E."/>
            <person name="Tisserant E."/>
            <person name="Splivallo R."/>
            <person name="Hainaut M."/>
            <person name="Henrissat B."/>
            <person name="Ohm R."/>
            <person name="Kuo A."/>
            <person name="Yan J."/>
            <person name="Lipzen A."/>
            <person name="Nolan M."/>
            <person name="Labutti K."/>
            <person name="Barry K."/>
            <person name="Goldstein A."/>
            <person name="Labbe J."/>
            <person name="Schadt C."/>
            <person name="Tuskan G."/>
            <person name="Grigoriev I."/>
            <person name="Martin F."/>
            <person name="Vilgalys R."/>
            <person name="Bonito G."/>
        </authorList>
    </citation>
    <scope>NUCLEOTIDE SEQUENCE [LARGE SCALE GENOMIC DNA]</scope>
    <source>
        <strain evidence="4 5">AG-77</strain>
    </source>
</reference>
<comment type="similarity">
    <text evidence="1">Belongs to the TRAFAC class TrmE-Era-EngA-EngB-Septin-like GTPase superfamily. Septin GTPase family.</text>
</comment>
<feature type="compositionally biased region" description="Basic residues" evidence="2">
    <location>
        <begin position="745"/>
        <end position="754"/>
    </location>
</feature>
<feature type="compositionally biased region" description="Basic and acidic residues" evidence="2">
    <location>
        <begin position="100"/>
        <end position="114"/>
    </location>
</feature>
<keyword evidence="1" id="KW-0547">Nucleotide-binding</keyword>
<feature type="region of interest" description="Disordered" evidence="2">
    <location>
        <begin position="81"/>
        <end position="114"/>
    </location>
</feature>
<dbReference type="InterPro" id="IPR030379">
    <property type="entry name" value="G_SEPTIN_dom"/>
</dbReference>
<dbReference type="InterPro" id="IPR027417">
    <property type="entry name" value="P-loop_NTPase"/>
</dbReference>
<gene>
    <name evidence="4" type="ORF">K457DRAFT_143519</name>
</gene>